<organism evidence="2 3">
    <name type="scientific">Hahella chejuensis (strain KCTC 2396)</name>
    <dbReference type="NCBI Taxonomy" id="349521"/>
    <lineage>
        <taxon>Bacteria</taxon>
        <taxon>Pseudomonadati</taxon>
        <taxon>Pseudomonadota</taxon>
        <taxon>Gammaproteobacteria</taxon>
        <taxon>Oceanospirillales</taxon>
        <taxon>Hahellaceae</taxon>
        <taxon>Hahella</taxon>
    </lineage>
</organism>
<dbReference type="eggNOG" id="COG3268">
    <property type="taxonomic scope" value="Bacteria"/>
</dbReference>
<keyword evidence="3" id="KW-1185">Reference proteome</keyword>
<feature type="domain" description="Saccharopine dehydrogenase NADP binding" evidence="1">
    <location>
        <begin position="10"/>
        <end position="139"/>
    </location>
</feature>
<proteinExistence type="predicted"/>
<dbReference type="SUPFAM" id="SSF51735">
    <property type="entry name" value="NAD(P)-binding Rossmann-fold domains"/>
    <property type="match status" value="1"/>
</dbReference>
<dbReference type="Proteomes" id="UP000000238">
    <property type="component" value="Chromosome"/>
</dbReference>
<dbReference type="EMBL" id="CP000155">
    <property type="protein sequence ID" value="ABC32044.1"/>
    <property type="molecule type" value="Genomic_DNA"/>
</dbReference>
<dbReference type="PANTHER" id="PTHR12286">
    <property type="entry name" value="SACCHAROPINE DEHYDROGENASE-LIKE OXIDOREDUCTASE"/>
    <property type="match status" value="1"/>
</dbReference>
<dbReference type="AlphaFoldDB" id="Q2SBD0"/>
<accession>Q2SBD0</accession>
<dbReference type="Gene3D" id="3.40.50.720">
    <property type="entry name" value="NAD(P)-binding Rossmann-like Domain"/>
    <property type="match status" value="1"/>
</dbReference>
<protein>
    <submittedName>
        <fullName evidence="2">Uncharacterized conserved protein</fullName>
    </submittedName>
</protein>
<dbReference type="InterPro" id="IPR051276">
    <property type="entry name" value="Saccharopine_DH-like_oxidrdct"/>
</dbReference>
<dbReference type="Pfam" id="PF03435">
    <property type="entry name" value="Sacchrp_dh_NADP"/>
    <property type="match status" value="1"/>
</dbReference>
<dbReference type="PANTHER" id="PTHR12286:SF5">
    <property type="entry name" value="SACCHAROPINE DEHYDROGENASE-LIKE OXIDOREDUCTASE"/>
    <property type="match status" value="1"/>
</dbReference>
<gene>
    <name evidence="2" type="ordered locus">HCH_05374</name>
</gene>
<dbReference type="GO" id="GO:0009247">
    <property type="term" value="P:glycolipid biosynthetic process"/>
    <property type="evidence" value="ECO:0007669"/>
    <property type="project" value="TreeGrafter"/>
</dbReference>
<dbReference type="KEGG" id="hch:HCH_05374"/>
<evidence type="ECO:0000313" key="3">
    <source>
        <dbReference type="Proteomes" id="UP000000238"/>
    </source>
</evidence>
<dbReference type="GO" id="GO:0005886">
    <property type="term" value="C:plasma membrane"/>
    <property type="evidence" value="ECO:0007669"/>
    <property type="project" value="TreeGrafter"/>
</dbReference>
<reference evidence="2 3" key="1">
    <citation type="journal article" date="2005" name="Nucleic Acids Res.">
        <title>Genomic blueprint of Hahella chejuensis, a marine microbe producing an algicidal agent.</title>
        <authorList>
            <person name="Jeong H."/>
            <person name="Yim J.H."/>
            <person name="Lee C."/>
            <person name="Choi S.-H."/>
            <person name="Park Y.K."/>
            <person name="Yoon S.H."/>
            <person name="Hur C.-G."/>
            <person name="Kang H.-Y."/>
            <person name="Kim D."/>
            <person name="Lee H.H."/>
            <person name="Park K.H."/>
            <person name="Park S.-H."/>
            <person name="Park H.-S."/>
            <person name="Lee H.K."/>
            <person name="Oh T.K."/>
            <person name="Kim J.F."/>
        </authorList>
    </citation>
    <scope>NUCLEOTIDE SEQUENCE [LARGE SCALE GENOMIC DNA]</scope>
    <source>
        <strain evidence="2 3">KCTC 2396</strain>
    </source>
</reference>
<dbReference type="HOGENOM" id="CLU_031002_0_2_6"/>
<sequence>MANKKIYDLVLFGATGYTGELTAEYLARAMMREDFVWAIAGRNPEKLERLKKRLCSINPDVRSRLHVIQADIEDQASLDTMAKDAKAVINTVGPYIKFGEPVIKACVTQGADYADLTGEPEFVDAMISQYDEVAKRNKVRIVNCCGFDSIPHDLGAYYTVTELTQGLPADALAANPVKLEGFVRAGGAFSGGTWHSAVHAFSRARQAQANKRNRPRIPESTRQVGSVDFNLRFRKEINAWACPFPTIDPQVVKRSARALEQYGQEFKYGHYVQVKKLPRVLAGAAFVGGVFALAQLKPTRNWLLSLKPAGQGPTPEQRSRGWFKVVFIGSCNGRRIKTQVSGGDPGYGETSKMLAESGLCLALDRRKLPKSYGVITPVMAMGRSLMDRLQQRGVKFEVLESAA</sequence>
<dbReference type="STRING" id="349521.HCH_05374"/>
<dbReference type="RefSeq" id="WP_011399108.1">
    <property type="nucleotide sequence ID" value="NC_007645.1"/>
</dbReference>
<name>Q2SBD0_HAHCH</name>
<dbReference type="InterPro" id="IPR005097">
    <property type="entry name" value="Sacchrp_dh_NADP-bd"/>
</dbReference>
<evidence type="ECO:0000313" key="2">
    <source>
        <dbReference type="EMBL" id="ABC32044.1"/>
    </source>
</evidence>
<evidence type="ECO:0000259" key="1">
    <source>
        <dbReference type="Pfam" id="PF03435"/>
    </source>
</evidence>
<dbReference type="OrthoDB" id="4420885at2"/>
<dbReference type="InterPro" id="IPR036291">
    <property type="entry name" value="NAD(P)-bd_dom_sf"/>
</dbReference>